<dbReference type="InterPro" id="IPR003660">
    <property type="entry name" value="HAMP_dom"/>
</dbReference>
<keyword evidence="5" id="KW-0808">Transferase</keyword>
<reference evidence="13 14" key="1">
    <citation type="submission" date="2019-06" db="EMBL/GenBank/DDBJ databases">
        <title>Complete genome sequence of Ensifer mexicanus ITTG R7 isolated from nodules of Acacia angustissima (Mill.) Kuntze.</title>
        <authorList>
            <person name="Rincon-Rosales R."/>
            <person name="Rogel M.A."/>
            <person name="Guerrero G."/>
            <person name="Rincon-Molina C.I."/>
            <person name="Lopez-Lopez A."/>
            <person name="Martinez-Romero E."/>
        </authorList>
    </citation>
    <scope>NUCLEOTIDE SEQUENCE [LARGE SCALE GENOMIC DNA]</scope>
    <source>
        <strain evidence="13 14">ITTG R7</strain>
    </source>
</reference>
<evidence type="ECO:0000256" key="5">
    <source>
        <dbReference type="ARBA" id="ARBA00022679"/>
    </source>
</evidence>
<dbReference type="EC" id="2.7.13.3" evidence="3"/>
<accession>A0A859QNW1</accession>
<evidence type="ECO:0000313" key="13">
    <source>
        <dbReference type="EMBL" id="QLL63737.1"/>
    </source>
</evidence>
<dbReference type="SMART" id="SM00387">
    <property type="entry name" value="HATPase_c"/>
    <property type="match status" value="1"/>
</dbReference>
<dbReference type="SUPFAM" id="SSF47384">
    <property type="entry name" value="Homodimeric domain of signal transducing histidine kinase"/>
    <property type="match status" value="1"/>
</dbReference>
<keyword evidence="10" id="KW-0472">Membrane</keyword>
<evidence type="ECO:0000256" key="8">
    <source>
        <dbReference type="ARBA" id="ARBA00022989"/>
    </source>
</evidence>
<dbReference type="GO" id="GO:0005886">
    <property type="term" value="C:plasma membrane"/>
    <property type="evidence" value="ECO:0007669"/>
    <property type="project" value="TreeGrafter"/>
</dbReference>
<dbReference type="Proteomes" id="UP000510721">
    <property type="component" value="Chromosome"/>
</dbReference>
<organism evidence="13 14">
    <name type="scientific">Sinorhizobium mexicanum</name>
    <dbReference type="NCBI Taxonomy" id="375549"/>
    <lineage>
        <taxon>Bacteria</taxon>
        <taxon>Pseudomonadati</taxon>
        <taxon>Pseudomonadota</taxon>
        <taxon>Alphaproteobacteria</taxon>
        <taxon>Hyphomicrobiales</taxon>
        <taxon>Rhizobiaceae</taxon>
        <taxon>Sinorhizobium/Ensifer group</taxon>
        <taxon>Sinorhizobium</taxon>
    </lineage>
</organism>
<dbReference type="InterPro" id="IPR036890">
    <property type="entry name" value="HATPase_C_sf"/>
</dbReference>
<evidence type="ECO:0000313" key="14">
    <source>
        <dbReference type="Proteomes" id="UP000510721"/>
    </source>
</evidence>
<dbReference type="Gene3D" id="6.10.340.10">
    <property type="match status" value="1"/>
</dbReference>
<gene>
    <name evidence="13" type="ORF">FKV68_07720</name>
</gene>
<dbReference type="PANTHER" id="PTHR45436:SF8">
    <property type="entry name" value="HISTIDINE KINASE"/>
    <property type="match status" value="1"/>
</dbReference>
<dbReference type="InterPro" id="IPR036097">
    <property type="entry name" value="HisK_dim/P_sf"/>
</dbReference>
<keyword evidence="14" id="KW-1185">Reference proteome</keyword>
<dbReference type="SUPFAM" id="SSF55874">
    <property type="entry name" value="ATPase domain of HSP90 chaperone/DNA topoisomerase II/histidine kinase"/>
    <property type="match status" value="1"/>
</dbReference>
<evidence type="ECO:0000256" key="6">
    <source>
        <dbReference type="ARBA" id="ARBA00022692"/>
    </source>
</evidence>
<name>A0A859QNW1_9HYPH</name>
<comment type="subcellular location">
    <subcellularLocation>
        <location evidence="2">Membrane</location>
    </subcellularLocation>
</comment>
<dbReference type="PANTHER" id="PTHR45436">
    <property type="entry name" value="SENSOR HISTIDINE KINASE YKOH"/>
    <property type="match status" value="1"/>
</dbReference>
<dbReference type="InterPro" id="IPR003661">
    <property type="entry name" value="HisK_dim/P_dom"/>
</dbReference>
<evidence type="ECO:0000256" key="7">
    <source>
        <dbReference type="ARBA" id="ARBA00022777"/>
    </source>
</evidence>
<comment type="catalytic activity">
    <reaction evidence="1">
        <text>ATP + protein L-histidine = ADP + protein N-phospho-L-histidine.</text>
        <dbReference type="EC" id="2.7.13.3"/>
    </reaction>
</comment>
<dbReference type="InterPro" id="IPR004358">
    <property type="entry name" value="Sig_transdc_His_kin-like_C"/>
</dbReference>
<keyword evidence="6" id="KW-0812">Transmembrane</keyword>
<dbReference type="Pfam" id="PF02518">
    <property type="entry name" value="HATPase_c"/>
    <property type="match status" value="1"/>
</dbReference>
<dbReference type="SMART" id="SM00388">
    <property type="entry name" value="HisKA"/>
    <property type="match status" value="1"/>
</dbReference>
<evidence type="ECO:0000256" key="10">
    <source>
        <dbReference type="ARBA" id="ARBA00023136"/>
    </source>
</evidence>
<keyword evidence="8" id="KW-1133">Transmembrane helix</keyword>
<keyword evidence="7 13" id="KW-0418">Kinase</keyword>
<evidence type="ECO:0000256" key="1">
    <source>
        <dbReference type="ARBA" id="ARBA00000085"/>
    </source>
</evidence>
<keyword evidence="4" id="KW-0597">Phosphoprotein</keyword>
<evidence type="ECO:0000259" key="12">
    <source>
        <dbReference type="PROSITE" id="PS50885"/>
    </source>
</evidence>
<dbReference type="InterPro" id="IPR003594">
    <property type="entry name" value="HATPase_dom"/>
</dbReference>
<dbReference type="PRINTS" id="PR00344">
    <property type="entry name" value="BCTRLSENSOR"/>
</dbReference>
<evidence type="ECO:0000256" key="4">
    <source>
        <dbReference type="ARBA" id="ARBA00022553"/>
    </source>
</evidence>
<evidence type="ECO:0000256" key="9">
    <source>
        <dbReference type="ARBA" id="ARBA00023012"/>
    </source>
</evidence>
<dbReference type="Gene3D" id="3.30.565.10">
    <property type="entry name" value="Histidine kinase-like ATPase, C-terminal domain"/>
    <property type="match status" value="1"/>
</dbReference>
<evidence type="ECO:0000256" key="3">
    <source>
        <dbReference type="ARBA" id="ARBA00012438"/>
    </source>
</evidence>
<dbReference type="CDD" id="cd00082">
    <property type="entry name" value="HisKA"/>
    <property type="match status" value="1"/>
</dbReference>
<dbReference type="AlphaFoldDB" id="A0A859QNW1"/>
<dbReference type="KEGG" id="emx:FKV68_07720"/>
<evidence type="ECO:0000256" key="2">
    <source>
        <dbReference type="ARBA" id="ARBA00004370"/>
    </source>
</evidence>
<dbReference type="InterPro" id="IPR005467">
    <property type="entry name" value="His_kinase_dom"/>
</dbReference>
<feature type="domain" description="HAMP" evidence="12">
    <location>
        <begin position="162"/>
        <end position="215"/>
    </location>
</feature>
<dbReference type="PROSITE" id="PS50109">
    <property type="entry name" value="HIS_KIN"/>
    <property type="match status" value="1"/>
</dbReference>
<dbReference type="InterPro" id="IPR050428">
    <property type="entry name" value="TCS_sensor_his_kinase"/>
</dbReference>
<sequence length="443" mass="47726">MIGSTVLAGVSIIYWQLSSGLEERIKLRVIENRDALSAIDSNDGFAEVAEVVKREAASRRTMGTILLLVDRAGRPVAGNVSGIPAFRDWRILKETELERVSGPSNPEDSYYALWTPLSQGTVLVGDSDKELRVVQSTLLGGLLWELAALVILATASGVLVARRAQMQIDAISGALTAVANGRLGQRVARRYSGDDLDRVAEQINGTLDHLQRLIERVDQSSTDIAHDLKRPIGRLRQRLDIALRTATDASAFRREIGASLEELDVIVETFEALLRIAQIEAGARRERFHAVDLGSLVTDVADIYRPVVEDAGDVLAVDVSGYDGPPANGDSELLIQLVVNLIENAIRHCPVGTVIRLALEGGQGGPRIVVADNGPGIPASEREKVFHRLYRLEKSRSTPGSGLGLSLVAAIADLHGAKVTLADNCPGLVVKIDFPRPSMARSG</sequence>
<protein>
    <recommendedName>
        <fullName evidence="3">histidine kinase</fullName>
        <ecNumber evidence="3">2.7.13.3</ecNumber>
    </recommendedName>
</protein>
<dbReference type="GO" id="GO:0000155">
    <property type="term" value="F:phosphorelay sensor kinase activity"/>
    <property type="evidence" value="ECO:0007669"/>
    <property type="project" value="InterPro"/>
</dbReference>
<evidence type="ECO:0000259" key="11">
    <source>
        <dbReference type="PROSITE" id="PS50109"/>
    </source>
</evidence>
<dbReference type="EMBL" id="CP041238">
    <property type="protein sequence ID" value="QLL63737.1"/>
    <property type="molecule type" value="Genomic_DNA"/>
</dbReference>
<feature type="domain" description="Histidine kinase" evidence="11">
    <location>
        <begin position="223"/>
        <end position="438"/>
    </location>
</feature>
<proteinExistence type="predicted"/>
<dbReference type="PROSITE" id="PS50885">
    <property type="entry name" value="HAMP"/>
    <property type="match status" value="1"/>
</dbReference>
<keyword evidence="9" id="KW-0902">Two-component regulatory system</keyword>